<organism evidence="5 6">
    <name type="scientific">Fusarium phyllophilum</name>
    <dbReference type="NCBI Taxonomy" id="47803"/>
    <lineage>
        <taxon>Eukaryota</taxon>
        <taxon>Fungi</taxon>
        <taxon>Dikarya</taxon>
        <taxon>Ascomycota</taxon>
        <taxon>Pezizomycotina</taxon>
        <taxon>Sordariomycetes</taxon>
        <taxon>Hypocreomycetidae</taxon>
        <taxon>Hypocreales</taxon>
        <taxon>Nectriaceae</taxon>
        <taxon>Fusarium</taxon>
        <taxon>Fusarium fujikuroi species complex</taxon>
    </lineage>
</organism>
<feature type="compositionally biased region" description="Basic and acidic residues" evidence="4">
    <location>
        <begin position="1"/>
        <end position="10"/>
    </location>
</feature>
<protein>
    <submittedName>
        <fullName evidence="5">Prefoldin subunit</fullName>
    </submittedName>
</protein>
<evidence type="ECO:0000313" key="6">
    <source>
        <dbReference type="Proteomes" id="UP000582016"/>
    </source>
</evidence>
<dbReference type="AlphaFoldDB" id="A0A8H5K1I9"/>
<dbReference type="GO" id="GO:0005737">
    <property type="term" value="C:cytoplasm"/>
    <property type="evidence" value="ECO:0007669"/>
    <property type="project" value="TreeGrafter"/>
</dbReference>
<evidence type="ECO:0000256" key="2">
    <source>
        <dbReference type="ARBA" id="ARBA00023186"/>
    </source>
</evidence>
<feature type="coiled-coil region" evidence="3">
    <location>
        <begin position="160"/>
        <end position="187"/>
    </location>
</feature>
<dbReference type="EMBL" id="JAAOAQ010000170">
    <property type="protein sequence ID" value="KAF5563311.1"/>
    <property type="molecule type" value="Genomic_DNA"/>
</dbReference>
<dbReference type="InterPro" id="IPR004127">
    <property type="entry name" value="Prefoldin_subunit_alpha"/>
</dbReference>
<feature type="region of interest" description="Disordered" evidence="4">
    <location>
        <begin position="1218"/>
        <end position="1247"/>
    </location>
</feature>
<dbReference type="CDD" id="cd23156">
    <property type="entry name" value="Prefoldin_3"/>
    <property type="match status" value="1"/>
</dbReference>
<dbReference type="GO" id="GO:0007017">
    <property type="term" value="P:microtubule-based process"/>
    <property type="evidence" value="ECO:0007669"/>
    <property type="project" value="TreeGrafter"/>
</dbReference>
<evidence type="ECO:0000256" key="1">
    <source>
        <dbReference type="ARBA" id="ARBA00010048"/>
    </source>
</evidence>
<dbReference type="Gene3D" id="1.10.287.370">
    <property type="match status" value="1"/>
</dbReference>
<dbReference type="PANTHER" id="PTHR12409">
    <property type="entry name" value="PREFOLDIN SUBUNIT 3"/>
    <property type="match status" value="1"/>
</dbReference>
<dbReference type="Proteomes" id="UP000582016">
    <property type="component" value="Unassembled WGS sequence"/>
</dbReference>
<comment type="caution">
    <text evidence="5">The sequence shown here is derived from an EMBL/GenBank/DDBJ whole genome shotgun (WGS) entry which is preliminary data.</text>
</comment>
<sequence length="1247" mass="143001">MASKGKEAAQSKDATPTNPRGIPYAPFVDKVEDYVSTRDDVEPTLRSFQEMISKYQFMEMNLQKRMGGLKEKIPDIQKTLDSVKFLKLRKDDDEAIDTTFELNDTLYSKAKISATEEVYIWLGVTSPYRQSWQQEADILQANVMLSYPIDEAETLLSSKLSTAKTSLSNCEEDLDFLREQITTMEVAIARVYNWEVVQKRKDKVEEEEEKKKKGKQGVMKLGTYEANNKGPTGSYLPGLGGGAEVLGATSDWLLALKKWARNAEKCNPGAEARVALVAKRDNPNRGEYQEPSFLSFLRSRRYVSSVDALETVIVNGRRVDDHQKRRKKVLPKRLYDPENVFKFSDLNQDNGRGRIERRLRMLKGWVEQSPAVLLRKYLALEQPSRDTLLEIAAIRTVRLPVVVIQMHLRHQVEADPEHNRDLAQALPNESEWEALMKTLEYSGNTEERLNEYMSILLAKTDEERCRLFLADMSSKPVFMLNYLLRLGSGIGEISTLDRLLEYVQERLRATTEKARKTSWGRGRASSEMERFTTEDFMIIMERLAFHCRRIEARRLIVLADIMAEFIFNYKIGSAEQTYWMRCKYFNAGLTAIARNSGSGPQHSSVPYAYVWEAQRTLLRMSGSLPEALLVDRNAFRAIRTVLSGMPKNRDEIHNATRYSKSWPPYLRPADGMDEAMEAEESWSRVVRAGMMMQEAGFSKQETDSALDILLGLTPSGTPAIQQQVKVDPEQDLSAWQASIIATRNAHEAWKQFCRPPKAGMAPGLPEYAAMFRRSFARDADPEKGTLPGDNSLSHPTNEDMNLTELEKLRQQPPTPQELYEMMKRDGLLPDEHILHILVANAQTLQEAHRYLRDGSTEHHNYAYLLAPEPTADMLKTIPLPLFSAYVDMLSKTVHPKGSNLIRAIRLAELRVGRRNQNWLPHVWAPIMKNVGQHHYGLKLTLEAQLRLIIHLVDRIDAVQGMTLFLFNRFVRTLRKILRRELQVLASAVEANNTNFNLLGALYCRNAEEDGANPEMDTETRSNSALHLFRVLISRMKGFYHALVTEERERQRPEAEETTDLSFVDIMRSRRDPVLAPFAHDLMQSLAFAGEYNEMAQLTMWLMTEWGPLQSQEDEMINMEELPHDVDMLETLCAYRAFAEPMLTDEVRNHVRDVRFQIGIWQWPGEQMVQSYIQANAVHGHEELTRVLKWARIREHNRQNHLLTNVEDLDLDAVEAKHETTEHQFSTPGEFRKRTALRSGEQGSLLGT</sequence>
<dbReference type="GO" id="GO:0016272">
    <property type="term" value="C:prefoldin complex"/>
    <property type="evidence" value="ECO:0007669"/>
    <property type="project" value="InterPro"/>
</dbReference>
<name>A0A8H5K1I9_9HYPO</name>
<dbReference type="GO" id="GO:0007021">
    <property type="term" value="P:tubulin complex assembly"/>
    <property type="evidence" value="ECO:0007669"/>
    <property type="project" value="TreeGrafter"/>
</dbReference>
<keyword evidence="6" id="KW-1185">Reference proteome</keyword>
<evidence type="ECO:0000256" key="3">
    <source>
        <dbReference type="SAM" id="Coils"/>
    </source>
</evidence>
<accession>A0A8H5K1I9</accession>
<evidence type="ECO:0000256" key="4">
    <source>
        <dbReference type="SAM" id="MobiDB-lite"/>
    </source>
</evidence>
<dbReference type="GO" id="GO:0006457">
    <property type="term" value="P:protein folding"/>
    <property type="evidence" value="ECO:0007669"/>
    <property type="project" value="InterPro"/>
</dbReference>
<keyword evidence="2" id="KW-0143">Chaperone</keyword>
<proteinExistence type="inferred from homology"/>
<dbReference type="InterPro" id="IPR016655">
    <property type="entry name" value="PFD3"/>
</dbReference>
<reference evidence="5 6" key="1">
    <citation type="submission" date="2020-05" db="EMBL/GenBank/DDBJ databases">
        <title>Identification and distribution of gene clusters putatively required for synthesis of sphingolipid metabolism inhibitors in phylogenetically diverse species of the filamentous fungus Fusarium.</title>
        <authorList>
            <person name="Kim H.-S."/>
            <person name="Busman M."/>
            <person name="Brown D.W."/>
            <person name="Divon H."/>
            <person name="Uhlig S."/>
            <person name="Proctor R.H."/>
        </authorList>
    </citation>
    <scope>NUCLEOTIDE SEQUENCE [LARGE SCALE GENOMIC DNA]</scope>
    <source>
        <strain evidence="5 6">NRRL 13617</strain>
    </source>
</reference>
<gene>
    <name evidence="5" type="ORF">FPHYL_5273</name>
</gene>
<evidence type="ECO:0000313" key="5">
    <source>
        <dbReference type="EMBL" id="KAF5563311.1"/>
    </source>
</evidence>
<dbReference type="SUPFAM" id="SSF46579">
    <property type="entry name" value="Prefoldin"/>
    <property type="match status" value="1"/>
</dbReference>
<comment type="similarity">
    <text evidence="1">Belongs to the prefoldin subunit alpha family.</text>
</comment>
<dbReference type="GO" id="GO:0015631">
    <property type="term" value="F:tubulin binding"/>
    <property type="evidence" value="ECO:0007669"/>
    <property type="project" value="TreeGrafter"/>
</dbReference>
<keyword evidence="3" id="KW-0175">Coiled coil</keyword>
<dbReference type="OrthoDB" id="410701at2759"/>
<dbReference type="InterPro" id="IPR009053">
    <property type="entry name" value="Prefoldin"/>
</dbReference>
<feature type="region of interest" description="Disordered" evidence="4">
    <location>
        <begin position="1"/>
        <end position="23"/>
    </location>
</feature>
<dbReference type="PANTHER" id="PTHR12409:SF0">
    <property type="entry name" value="PREFOLDIN SUBUNIT 3"/>
    <property type="match status" value="1"/>
</dbReference>
<dbReference type="Pfam" id="PF02996">
    <property type="entry name" value="Prefoldin"/>
    <property type="match status" value="2"/>
</dbReference>